<evidence type="ECO:0000256" key="1">
    <source>
        <dbReference type="SAM" id="MobiDB-lite"/>
    </source>
</evidence>
<organism evidence="3 4">
    <name type="scientific">Hyalangium minutum</name>
    <dbReference type="NCBI Taxonomy" id="394096"/>
    <lineage>
        <taxon>Bacteria</taxon>
        <taxon>Pseudomonadati</taxon>
        <taxon>Myxococcota</taxon>
        <taxon>Myxococcia</taxon>
        <taxon>Myxococcales</taxon>
        <taxon>Cystobacterineae</taxon>
        <taxon>Archangiaceae</taxon>
        <taxon>Hyalangium</taxon>
    </lineage>
</organism>
<dbReference type="PATRIC" id="fig|394096.3.peg.611"/>
<evidence type="ECO:0000256" key="2">
    <source>
        <dbReference type="SAM" id="SignalP"/>
    </source>
</evidence>
<dbReference type="STRING" id="394096.DB31_0618"/>
<name>A0A085WXE3_9BACT</name>
<reference evidence="3 4" key="1">
    <citation type="submission" date="2014-04" db="EMBL/GenBank/DDBJ databases">
        <title>Genome assembly of Hyalangium minutum DSM 14724.</title>
        <authorList>
            <person name="Sharma G."/>
            <person name="Subramanian S."/>
        </authorList>
    </citation>
    <scope>NUCLEOTIDE SEQUENCE [LARGE SCALE GENOMIC DNA]</scope>
    <source>
        <strain evidence="3 4">DSM 14724</strain>
    </source>
</reference>
<dbReference type="Gene3D" id="2.130.10.130">
    <property type="entry name" value="Integrin alpha, N-terminal"/>
    <property type="match status" value="1"/>
</dbReference>
<feature type="signal peptide" evidence="2">
    <location>
        <begin position="1"/>
        <end position="17"/>
    </location>
</feature>
<proteinExistence type="predicted"/>
<evidence type="ECO:0000313" key="4">
    <source>
        <dbReference type="Proteomes" id="UP000028725"/>
    </source>
</evidence>
<dbReference type="EMBL" id="JMCB01000001">
    <property type="protein sequence ID" value="KFE72356.1"/>
    <property type="molecule type" value="Genomic_DNA"/>
</dbReference>
<dbReference type="AlphaFoldDB" id="A0A085WXE3"/>
<keyword evidence="2" id="KW-0732">Signal</keyword>
<dbReference type="Proteomes" id="UP000028725">
    <property type="component" value="Unassembled WGS sequence"/>
</dbReference>
<accession>A0A085WXE3</accession>
<protein>
    <submittedName>
        <fullName evidence="3">FG-GAP repeat protein</fullName>
    </submittedName>
</protein>
<sequence length="476" mass="49481">MVRRALATLLVSTLALAAEPLASAPAAPAPATPKPSASPSTASVPSGPPSVERLVQLVADDVRALRPEPPVALHLSGSSAELQRAFGTMLASRLAASELGPVVLDAPSPEAAENQARERGARSLVRLTISVQEGQLSARGDVLGTWINFWSGRTPSRPVTPAAALAQAVDADAGTLSLAALSPVLAPSSSSTTTVMTGPRQMRLMGAALVKLDQVPAALATGDLDGDGKDEVAVLTERAVSVFAADGRLIARRELESLPLSSAPPREPFGVISVIPQPARLAAWSARYAHGEVLTLDAAKGTLRPLGPLDTTPLGATERGTFTSGQTTFTSEVRLSEGRILTVPAPFTTASIVTPRMLFVHLDGSASLYSRPTAPPLRIQGLGAGSALGDLDGDGTPELITTSPQLFPSPDVVRVYPLTGDDPTTHGMLWQTVLPPGRAFQVVTADLDRDNQREVLVGLWHSDGTGEVFLMRQGAP</sequence>
<feature type="region of interest" description="Disordered" evidence="1">
    <location>
        <begin position="25"/>
        <end position="49"/>
    </location>
</feature>
<evidence type="ECO:0000313" key="3">
    <source>
        <dbReference type="EMBL" id="KFE72356.1"/>
    </source>
</evidence>
<gene>
    <name evidence="3" type="ORF">DB31_0618</name>
</gene>
<dbReference type="SUPFAM" id="SSF69318">
    <property type="entry name" value="Integrin alpha N-terminal domain"/>
    <property type="match status" value="1"/>
</dbReference>
<dbReference type="InterPro" id="IPR028994">
    <property type="entry name" value="Integrin_alpha_N"/>
</dbReference>
<keyword evidence="4" id="KW-1185">Reference proteome</keyword>
<feature type="compositionally biased region" description="Low complexity" evidence="1">
    <location>
        <begin position="34"/>
        <end position="45"/>
    </location>
</feature>
<comment type="caution">
    <text evidence="3">The sequence shown here is derived from an EMBL/GenBank/DDBJ whole genome shotgun (WGS) entry which is preliminary data.</text>
</comment>
<feature type="chain" id="PRO_5001800366" evidence="2">
    <location>
        <begin position="18"/>
        <end position="476"/>
    </location>
</feature>